<sequence>MLSSLNHRYCRSSQSIMSIIPSKSYQSSVSSISNSHAASNAAPALPDALRHQDGGSAPLSSQLNGKHPLEKSIQNWDQTQRERNMQQYKQVFGVAEPLRREMELQIVQNSDFNPLSSLTNGSSIHRDILLNKEASVDWEDIYPGTGLTGGVNLGADVHGSIEKQLGL</sequence>
<dbReference type="Proteomes" id="UP000002036">
    <property type="component" value="Chromosome E"/>
</dbReference>
<dbReference type="PANTHER" id="PTHR12828:SF3">
    <property type="entry name" value="PROTEASOME MATURATION PROTEIN"/>
    <property type="match status" value="1"/>
</dbReference>
<feature type="region of interest" description="Disordered" evidence="3">
    <location>
        <begin position="46"/>
        <end position="67"/>
    </location>
</feature>
<dbReference type="RefSeq" id="XP_002554068.1">
    <property type="nucleotide sequence ID" value="XM_002554022.1"/>
</dbReference>
<dbReference type="EMBL" id="CU928169">
    <property type="protein sequence ID" value="CAR23631.1"/>
    <property type="molecule type" value="Genomic_DNA"/>
</dbReference>
<name>C5DIM0_LACTC</name>
<gene>
    <name evidence="4" type="ordered locus">KLTH0E13574g</name>
</gene>
<evidence type="ECO:0000256" key="3">
    <source>
        <dbReference type="SAM" id="MobiDB-lite"/>
    </source>
</evidence>
<evidence type="ECO:0000313" key="5">
    <source>
        <dbReference type="Proteomes" id="UP000002036"/>
    </source>
</evidence>
<keyword evidence="5" id="KW-1185">Reference proteome</keyword>
<comment type="similarity">
    <text evidence="2">Belongs to the POMP/UMP1 family.</text>
</comment>
<reference evidence="4 5" key="1">
    <citation type="journal article" date="2009" name="Genome Res.">
        <title>Comparative genomics of protoploid Saccharomycetaceae.</title>
        <authorList>
            <consortium name="The Genolevures Consortium"/>
            <person name="Souciet J.-L."/>
            <person name="Dujon B."/>
            <person name="Gaillardin C."/>
            <person name="Johnston M."/>
            <person name="Baret P.V."/>
            <person name="Cliften P."/>
            <person name="Sherman D.J."/>
            <person name="Weissenbach J."/>
            <person name="Westhof E."/>
            <person name="Wincker P."/>
            <person name="Jubin C."/>
            <person name="Poulain J."/>
            <person name="Barbe V."/>
            <person name="Segurens B."/>
            <person name="Artiguenave F."/>
            <person name="Anthouard V."/>
            <person name="Vacherie B."/>
            <person name="Val M.-E."/>
            <person name="Fulton R.S."/>
            <person name="Minx P."/>
            <person name="Wilson R."/>
            <person name="Durrens P."/>
            <person name="Jean G."/>
            <person name="Marck C."/>
            <person name="Martin T."/>
            <person name="Nikolski M."/>
            <person name="Rolland T."/>
            <person name="Seret M.-L."/>
            <person name="Casaregola S."/>
            <person name="Despons L."/>
            <person name="Fairhead C."/>
            <person name="Fischer G."/>
            <person name="Lafontaine I."/>
            <person name="Leh V."/>
            <person name="Lemaire M."/>
            <person name="de Montigny J."/>
            <person name="Neuveglise C."/>
            <person name="Thierry A."/>
            <person name="Blanc-Lenfle I."/>
            <person name="Bleykasten C."/>
            <person name="Diffels J."/>
            <person name="Fritsch E."/>
            <person name="Frangeul L."/>
            <person name="Goeffon A."/>
            <person name="Jauniaux N."/>
            <person name="Kachouri-Lafond R."/>
            <person name="Payen C."/>
            <person name="Potier S."/>
            <person name="Pribylova L."/>
            <person name="Ozanne C."/>
            <person name="Richard G.-F."/>
            <person name="Sacerdot C."/>
            <person name="Straub M.-L."/>
            <person name="Talla E."/>
        </authorList>
    </citation>
    <scope>NUCLEOTIDE SEQUENCE [LARGE SCALE GENOMIC DNA]</scope>
    <source>
        <strain evidence="5">ATCC 56472 / CBS 6340 / NRRL Y-8284</strain>
    </source>
</reference>
<proteinExistence type="inferred from homology"/>
<dbReference type="FunCoup" id="C5DIM0">
    <property type="interactions" value="443"/>
</dbReference>
<organism evidence="4 5">
    <name type="scientific">Lachancea thermotolerans (strain ATCC 56472 / CBS 6340 / NRRL Y-8284)</name>
    <name type="common">Yeast</name>
    <name type="synonym">Kluyveromyces thermotolerans</name>
    <dbReference type="NCBI Taxonomy" id="559295"/>
    <lineage>
        <taxon>Eukaryota</taxon>
        <taxon>Fungi</taxon>
        <taxon>Dikarya</taxon>
        <taxon>Ascomycota</taxon>
        <taxon>Saccharomycotina</taxon>
        <taxon>Saccharomycetes</taxon>
        <taxon>Saccharomycetales</taxon>
        <taxon>Saccharomycetaceae</taxon>
        <taxon>Lachancea</taxon>
    </lineage>
</organism>
<keyword evidence="1" id="KW-0143">Chaperone</keyword>
<dbReference type="eggNOG" id="KOG3061">
    <property type="taxonomic scope" value="Eukaryota"/>
</dbReference>
<evidence type="ECO:0000256" key="1">
    <source>
        <dbReference type="ARBA" id="ARBA00023186"/>
    </source>
</evidence>
<dbReference type="OMA" id="MSMRIVP"/>
<dbReference type="GeneID" id="8292237"/>
<dbReference type="GO" id="GO:0005737">
    <property type="term" value="C:cytoplasm"/>
    <property type="evidence" value="ECO:0007669"/>
    <property type="project" value="TreeGrafter"/>
</dbReference>
<dbReference type="InterPro" id="IPR008012">
    <property type="entry name" value="Ump1"/>
</dbReference>
<dbReference type="STRING" id="559295.C5DIM0"/>
<protein>
    <submittedName>
        <fullName evidence="4">KLTH0E13574p</fullName>
    </submittedName>
</protein>
<dbReference type="OrthoDB" id="15001at2759"/>
<evidence type="ECO:0000313" key="4">
    <source>
        <dbReference type="EMBL" id="CAR23631.1"/>
    </source>
</evidence>
<dbReference type="GO" id="GO:0005634">
    <property type="term" value="C:nucleus"/>
    <property type="evidence" value="ECO:0007669"/>
    <property type="project" value="TreeGrafter"/>
</dbReference>
<dbReference type="PANTHER" id="PTHR12828">
    <property type="entry name" value="PROTEASOME MATURATION PROTEIN UMP1"/>
    <property type="match status" value="1"/>
</dbReference>
<evidence type="ECO:0000256" key="2">
    <source>
        <dbReference type="ARBA" id="ARBA00043974"/>
    </source>
</evidence>
<dbReference type="Pfam" id="PF05348">
    <property type="entry name" value="UMP1"/>
    <property type="match status" value="1"/>
</dbReference>
<accession>C5DIM0</accession>
<dbReference type="KEGG" id="lth:KLTH0E13574g"/>
<dbReference type="AlphaFoldDB" id="C5DIM0"/>
<dbReference type="InParanoid" id="C5DIM0"/>
<dbReference type="GO" id="GO:0043248">
    <property type="term" value="P:proteasome assembly"/>
    <property type="evidence" value="ECO:0007669"/>
    <property type="project" value="InterPro"/>
</dbReference>
<dbReference type="HOGENOM" id="CLU_100687_0_1_1"/>